<accession>A0A1U9LIW5</accession>
<dbReference type="SUPFAM" id="SSF52540">
    <property type="entry name" value="P-loop containing nucleoside triphosphate hydrolases"/>
    <property type="match status" value="1"/>
</dbReference>
<dbReference type="GO" id="GO:0006614">
    <property type="term" value="P:SRP-dependent cotranslational protein targeting to membrane"/>
    <property type="evidence" value="ECO:0007669"/>
    <property type="project" value="InterPro"/>
</dbReference>
<keyword evidence="1" id="KW-0547">Nucleotide-binding</keyword>
<reference evidence="4 5" key="1">
    <citation type="submission" date="2016-03" db="EMBL/GenBank/DDBJ databases">
        <title>Acetic acid bacteria sequencing.</title>
        <authorList>
            <person name="Brandt J."/>
            <person name="Jakob F."/>
            <person name="Vogel R.F."/>
        </authorList>
    </citation>
    <scope>NUCLEOTIDE SEQUENCE [LARGE SCALE GENOMIC DNA]</scope>
    <source>
        <strain evidence="4 5">TMW2.1084</strain>
        <plasmid evidence="5">pac1084_1</plasmid>
    </source>
</reference>
<gene>
    <name evidence="4" type="ORF">A0U91_15065</name>
</gene>
<dbReference type="InterPro" id="IPR027417">
    <property type="entry name" value="P-loop_NTPase"/>
</dbReference>
<dbReference type="Pfam" id="PF00448">
    <property type="entry name" value="SRP54"/>
    <property type="match status" value="1"/>
</dbReference>
<organism evidence="4 5">
    <name type="scientific">Acetobacter persici</name>
    <dbReference type="NCBI Taxonomy" id="1076596"/>
    <lineage>
        <taxon>Bacteria</taxon>
        <taxon>Pseudomonadati</taxon>
        <taxon>Pseudomonadota</taxon>
        <taxon>Alphaproteobacteria</taxon>
        <taxon>Acetobacterales</taxon>
        <taxon>Acetobacteraceae</taxon>
        <taxon>Acetobacter</taxon>
    </lineage>
</organism>
<evidence type="ECO:0000256" key="2">
    <source>
        <dbReference type="ARBA" id="ARBA00023134"/>
    </source>
</evidence>
<evidence type="ECO:0000313" key="4">
    <source>
        <dbReference type="EMBL" id="AQT06338.1"/>
    </source>
</evidence>
<dbReference type="Proteomes" id="UP000189055">
    <property type="component" value="Plasmid pAC1084_1"/>
</dbReference>
<dbReference type="Gene3D" id="3.40.50.300">
    <property type="entry name" value="P-loop containing nucleotide triphosphate hydrolases"/>
    <property type="match status" value="1"/>
</dbReference>
<proteinExistence type="predicted"/>
<name>A0A1U9LIW5_9PROT</name>
<feature type="domain" description="SRP54-type proteins GTP-binding" evidence="3">
    <location>
        <begin position="59"/>
        <end position="252"/>
    </location>
</feature>
<dbReference type="SMART" id="SM00962">
    <property type="entry name" value="SRP54"/>
    <property type="match status" value="1"/>
</dbReference>
<protein>
    <recommendedName>
        <fullName evidence="3">SRP54-type proteins GTP-binding domain-containing protein</fullName>
    </recommendedName>
</protein>
<keyword evidence="2" id="KW-0342">GTP-binding</keyword>
<dbReference type="KEGG" id="aper:A0U91_15065"/>
<dbReference type="AlphaFoldDB" id="A0A1U9LIW5"/>
<keyword evidence="4" id="KW-0614">Plasmid</keyword>
<dbReference type="GO" id="GO:0005525">
    <property type="term" value="F:GTP binding"/>
    <property type="evidence" value="ECO:0007669"/>
    <property type="project" value="UniProtKB-KW"/>
</dbReference>
<dbReference type="InterPro" id="IPR000897">
    <property type="entry name" value="SRP54_GTPase_dom"/>
</dbReference>
<evidence type="ECO:0000256" key="1">
    <source>
        <dbReference type="ARBA" id="ARBA00022741"/>
    </source>
</evidence>
<evidence type="ECO:0000313" key="5">
    <source>
        <dbReference type="Proteomes" id="UP000189055"/>
    </source>
</evidence>
<evidence type="ECO:0000259" key="3">
    <source>
        <dbReference type="SMART" id="SM00962"/>
    </source>
</evidence>
<geneLocation type="plasmid" evidence="5">
    <name>pac1084_1</name>
</geneLocation>
<sequence length="255" mass="26955">MHSTDTHPEVALPVHNLTVEDILKWHSLPKELITALSGGTLASGLERLLTFGELPVAPGKPIAFSGASGSGKTMALAKLAVRLSQQNVEGQKPPLVVACDTTPGSFAKLVTILDPYNVQVIDGKDLPNEIPEILKSRRTASRRVLVDLPGVCIYNQTAMSRISDIIRVLNSSLCVVIPAGMDPEEAADIASAMSMIGGKYVIGSRLEQSGRIGGLLTAAACGLKMTYGSHSEHITKGFSLLTPNVAAKRLLNLPS</sequence>
<dbReference type="EMBL" id="CP014688">
    <property type="protein sequence ID" value="AQT06338.1"/>
    <property type="molecule type" value="Genomic_DNA"/>
</dbReference>